<evidence type="ECO:0000313" key="10">
    <source>
        <dbReference type="Proteomes" id="UP000285120"/>
    </source>
</evidence>
<dbReference type="Gene3D" id="1.20.1740.10">
    <property type="entry name" value="Amino acid/polyamine transporter I"/>
    <property type="match status" value="1"/>
</dbReference>
<feature type="transmembrane region" description="Helical" evidence="8">
    <location>
        <begin position="342"/>
        <end position="374"/>
    </location>
</feature>
<dbReference type="PANTHER" id="PTHR30330:SF3">
    <property type="entry name" value="TRANSCRIPTIONAL REGULATOR, LRP FAMILY"/>
    <property type="match status" value="1"/>
</dbReference>
<evidence type="ECO:0000256" key="7">
    <source>
        <dbReference type="ARBA" id="ARBA00023136"/>
    </source>
</evidence>
<evidence type="ECO:0000313" key="9">
    <source>
        <dbReference type="EMBL" id="RKD76250.1"/>
    </source>
</evidence>
<name>A0A419V887_9BACL</name>
<sequence length="451" mass="48686">MELFETWLAAVTNWLWGVPMAVLLLGIGIVLNVYIRFFPIRYFFHVIQQTFGSIFKKEKAEGSVTPFQAAASALASSVGAANIVGVPVAITLGGPGAVFWMWMVALISMGTKYSEIVLGMKYRVKNEKGDWVGGPMYYIRRGLGWNKVAVFFSFFLLLQIFASIMVQSNSLSQTVEASFQADTLYTGIGVAVLIGIISFGGIQWIGRVTSRVIPLMVVLYIGSVCIILFNNLSAVPEAFGMIFYYAFNPISAAGGFAGAGVAAALRFGLARGIYSNEAGMGTAPIAHSTAMTDHPSKQGMWGVAEVFVDTIVVCTMTALLILTTDVWTGSAADDANAMVVEAFASVMGAGAAGTLVSIALFCFVLSTILVIVFYGEKQAEYLFGFTVSIGVRVLYLAAIVLGAIGGLQFVWQFLDFMLAMIIIPNIIALFFLRKDVAETTKDYVSRYLSKK</sequence>
<keyword evidence="10" id="KW-1185">Reference proteome</keyword>
<dbReference type="InterPro" id="IPR001463">
    <property type="entry name" value="Na/Ala_symport"/>
</dbReference>
<feature type="transmembrane region" description="Helical" evidence="8">
    <location>
        <begin position="301"/>
        <end position="322"/>
    </location>
</feature>
<evidence type="ECO:0000256" key="4">
    <source>
        <dbReference type="ARBA" id="ARBA00022475"/>
    </source>
</evidence>
<proteinExistence type="inferred from homology"/>
<dbReference type="Proteomes" id="UP000285120">
    <property type="component" value="Unassembled WGS sequence"/>
</dbReference>
<comment type="similarity">
    <text evidence="2 8">Belongs to the alanine or glycine:cation symporter (AGCS) (TC 2.A.25) family.</text>
</comment>
<organism evidence="9 10">
    <name type="scientific">Sinobaca qinghaiensis</name>
    <dbReference type="NCBI Taxonomy" id="342944"/>
    <lineage>
        <taxon>Bacteria</taxon>
        <taxon>Bacillati</taxon>
        <taxon>Bacillota</taxon>
        <taxon>Bacilli</taxon>
        <taxon>Bacillales</taxon>
        <taxon>Sporolactobacillaceae</taxon>
        <taxon>Sinobaca</taxon>
    </lineage>
</organism>
<feature type="transmembrane region" description="Helical" evidence="8">
    <location>
        <begin position="145"/>
        <end position="164"/>
    </location>
</feature>
<dbReference type="PRINTS" id="PR00175">
    <property type="entry name" value="NAALASMPORT"/>
</dbReference>
<dbReference type="RefSeq" id="WP_120191663.1">
    <property type="nucleotide sequence ID" value="NZ_RAPK01000006.1"/>
</dbReference>
<feature type="transmembrane region" description="Helical" evidence="8">
    <location>
        <begin position="14"/>
        <end position="35"/>
    </location>
</feature>
<evidence type="ECO:0000256" key="1">
    <source>
        <dbReference type="ARBA" id="ARBA00004651"/>
    </source>
</evidence>
<keyword evidence="3 8" id="KW-0813">Transport</keyword>
<feature type="transmembrane region" description="Helical" evidence="8">
    <location>
        <begin position="381"/>
        <end position="404"/>
    </location>
</feature>
<protein>
    <submittedName>
        <fullName evidence="9">AGCS family alanine or glycine:cation symporter</fullName>
    </submittedName>
</protein>
<comment type="caution">
    <text evidence="9">The sequence shown here is derived from an EMBL/GenBank/DDBJ whole genome shotgun (WGS) entry which is preliminary data.</text>
</comment>
<feature type="transmembrane region" description="Helical" evidence="8">
    <location>
        <begin position="242"/>
        <end position="265"/>
    </location>
</feature>
<evidence type="ECO:0000256" key="8">
    <source>
        <dbReference type="RuleBase" id="RU363064"/>
    </source>
</evidence>
<dbReference type="Pfam" id="PF01235">
    <property type="entry name" value="Na_Ala_symp"/>
    <property type="match status" value="1"/>
</dbReference>
<evidence type="ECO:0000256" key="2">
    <source>
        <dbReference type="ARBA" id="ARBA00009261"/>
    </source>
</evidence>
<gene>
    <name evidence="9" type="ORF">ATL39_0465</name>
</gene>
<keyword evidence="6 8" id="KW-1133">Transmembrane helix</keyword>
<dbReference type="GO" id="GO:0005283">
    <property type="term" value="F:amino acid:sodium symporter activity"/>
    <property type="evidence" value="ECO:0007669"/>
    <property type="project" value="InterPro"/>
</dbReference>
<keyword evidence="5 8" id="KW-0812">Transmembrane</keyword>
<dbReference type="NCBIfam" id="TIGR00835">
    <property type="entry name" value="agcS"/>
    <property type="match status" value="1"/>
</dbReference>
<feature type="transmembrane region" description="Helical" evidence="8">
    <location>
        <begin position="184"/>
        <end position="205"/>
    </location>
</feature>
<evidence type="ECO:0000256" key="3">
    <source>
        <dbReference type="ARBA" id="ARBA00022448"/>
    </source>
</evidence>
<dbReference type="PANTHER" id="PTHR30330">
    <property type="entry name" value="AGSS FAMILY TRANSPORTER, SODIUM-ALANINE"/>
    <property type="match status" value="1"/>
</dbReference>
<dbReference type="OrthoDB" id="9804874at2"/>
<evidence type="ECO:0000256" key="5">
    <source>
        <dbReference type="ARBA" id="ARBA00022692"/>
    </source>
</evidence>
<accession>A0A419V887</accession>
<feature type="transmembrane region" description="Helical" evidence="8">
    <location>
        <begin position="212"/>
        <end position="230"/>
    </location>
</feature>
<dbReference type="EMBL" id="RAPK01000006">
    <property type="protein sequence ID" value="RKD76250.1"/>
    <property type="molecule type" value="Genomic_DNA"/>
</dbReference>
<reference evidence="9 10" key="1">
    <citation type="submission" date="2018-09" db="EMBL/GenBank/DDBJ databases">
        <title>Genomic Encyclopedia of Archaeal and Bacterial Type Strains, Phase II (KMG-II): from individual species to whole genera.</title>
        <authorList>
            <person name="Goeker M."/>
        </authorList>
    </citation>
    <scope>NUCLEOTIDE SEQUENCE [LARGE SCALE GENOMIC DNA]</scope>
    <source>
        <strain evidence="9 10">DSM 17008</strain>
    </source>
</reference>
<keyword evidence="7 8" id="KW-0472">Membrane</keyword>
<keyword evidence="8" id="KW-0769">Symport</keyword>
<dbReference type="GO" id="GO:0005886">
    <property type="term" value="C:plasma membrane"/>
    <property type="evidence" value="ECO:0007669"/>
    <property type="project" value="UniProtKB-SubCell"/>
</dbReference>
<comment type="subcellular location">
    <subcellularLocation>
        <location evidence="1 8">Cell membrane</location>
        <topology evidence="1 8">Multi-pass membrane protein</topology>
    </subcellularLocation>
</comment>
<feature type="transmembrane region" description="Helical" evidence="8">
    <location>
        <begin position="410"/>
        <end position="432"/>
    </location>
</feature>
<dbReference type="AlphaFoldDB" id="A0A419V887"/>
<keyword evidence="4 8" id="KW-1003">Cell membrane</keyword>
<evidence type="ECO:0000256" key="6">
    <source>
        <dbReference type="ARBA" id="ARBA00022989"/>
    </source>
</evidence>